<evidence type="ECO:0000256" key="5">
    <source>
        <dbReference type="PIRSR" id="PIRSR004869-50"/>
    </source>
</evidence>
<dbReference type="InterPro" id="IPR058240">
    <property type="entry name" value="rSAM_sf"/>
</dbReference>
<dbReference type="AlphaFoldDB" id="A0A3N5BML3"/>
<feature type="binding site" evidence="5">
    <location>
        <position position="90"/>
    </location>
    <ligand>
        <name>[4Fe-4S] cluster</name>
        <dbReference type="ChEBI" id="CHEBI:49883"/>
        <note>4Fe-4S-S-AdoMet</note>
    </ligand>
</feature>
<reference evidence="7 8" key="1">
    <citation type="submission" date="2018-11" db="EMBL/GenBank/DDBJ databases">
        <title>Genomic Encyclopedia of Type Strains, Phase IV (KMG-IV): sequencing the most valuable type-strain genomes for metagenomic binning, comparative biology and taxonomic classification.</title>
        <authorList>
            <person name="Goeker M."/>
        </authorList>
    </citation>
    <scope>NUCLEOTIDE SEQUENCE [LARGE SCALE GENOMIC DNA]</scope>
    <source>
        <strain evidence="7 8">DSM 102936</strain>
    </source>
</reference>
<dbReference type="SFLD" id="SFLDS00029">
    <property type="entry name" value="Radical_SAM"/>
    <property type="match status" value="1"/>
</dbReference>
<keyword evidence="2 5" id="KW-0479">Metal-binding</keyword>
<feature type="binding site" evidence="5">
    <location>
        <position position="87"/>
    </location>
    <ligand>
        <name>[4Fe-4S] cluster</name>
        <dbReference type="ChEBI" id="CHEBI:49883"/>
        <note>4Fe-4S-S-AdoMet</note>
    </ligand>
</feature>
<organism evidence="7 8">
    <name type="scientific">Thermodesulfitimonas autotrophica</name>
    <dbReference type="NCBI Taxonomy" id="1894989"/>
    <lineage>
        <taxon>Bacteria</taxon>
        <taxon>Bacillati</taxon>
        <taxon>Bacillota</taxon>
        <taxon>Clostridia</taxon>
        <taxon>Thermoanaerobacterales</taxon>
        <taxon>Thermoanaerobacteraceae</taxon>
        <taxon>Thermodesulfitimonas</taxon>
    </lineage>
</organism>
<evidence type="ECO:0000259" key="6">
    <source>
        <dbReference type="Pfam" id="PF04055"/>
    </source>
</evidence>
<dbReference type="InterPro" id="IPR013785">
    <property type="entry name" value="Aldolase_TIM"/>
</dbReference>
<evidence type="ECO:0000256" key="4">
    <source>
        <dbReference type="ARBA" id="ARBA00023014"/>
    </source>
</evidence>
<dbReference type="InterPro" id="IPR007197">
    <property type="entry name" value="rSAM"/>
</dbReference>
<dbReference type="SFLD" id="SFLDG01099">
    <property type="entry name" value="Uncharacterised_Radical_SAM_Su"/>
    <property type="match status" value="1"/>
</dbReference>
<dbReference type="PANTHER" id="PTHR43075:SF1">
    <property type="entry name" value="FORMATE LYASE ACTIVATING ENZYME, PUTATIVE (AFU_ORTHOLOGUE AFUA_2G15630)-RELATED"/>
    <property type="match status" value="1"/>
</dbReference>
<evidence type="ECO:0000256" key="1">
    <source>
        <dbReference type="ARBA" id="ARBA00022691"/>
    </source>
</evidence>
<dbReference type="PANTHER" id="PTHR43075">
    <property type="entry name" value="FORMATE LYASE ACTIVATING ENZYME, PUTATIVE (AFU_ORTHOLOGUE AFUA_2G15630)-RELATED"/>
    <property type="match status" value="1"/>
</dbReference>
<dbReference type="OrthoDB" id="9781783at2"/>
<evidence type="ECO:0000256" key="3">
    <source>
        <dbReference type="ARBA" id="ARBA00023004"/>
    </source>
</evidence>
<gene>
    <name evidence="7" type="ORF">EDD75_1241</name>
</gene>
<name>A0A3N5BML3_9THEO</name>
<keyword evidence="8" id="KW-1185">Reference proteome</keyword>
<dbReference type="Pfam" id="PF04055">
    <property type="entry name" value="Radical_SAM"/>
    <property type="match status" value="1"/>
</dbReference>
<comment type="caution">
    <text evidence="7">The sequence shown here is derived from an EMBL/GenBank/DDBJ whole genome shotgun (WGS) entry which is preliminary data.</text>
</comment>
<dbReference type="GO" id="GO:0051536">
    <property type="term" value="F:iron-sulfur cluster binding"/>
    <property type="evidence" value="ECO:0007669"/>
    <property type="project" value="UniProtKB-KW"/>
</dbReference>
<dbReference type="InterPro" id="IPR016431">
    <property type="entry name" value="Pyrv-formate_lyase-activ_prd"/>
</dbReference>
<dbReference type="Gene3D" id="3.20.20.70">
    <property type="entry name" value="Aldolase class I"/>
    <property type="match status" value="1"/>
</dbReference>
<dbReference type="InterPro" id="IPR040085">
    <property type="entry name" value="MJ0674-like"/>
</dbReference>
<feature type="domain" description="Radical SAM core" evidence="6">
    <location>
        <begin position="78"/>
        <end position="209"/>
    </location>
</feature>
<keyword evidence="4 5" id="KW-0411">Iron-sulfur</keyword>
<sequence length="301" mass="33516">MAFTAAYRRLGPEELRRRVAAAYRRLKSCDLCPRRCGVNRLKGERGACRGGREAVVSSYGPHFGEEAPLVGTRGSGTIFFAYCTLHCVFCQNYELSHHGEGEPVSVTRLARMMLALELMGCHNINLVSPTHFVPQILAALAKAAAEGLNLPIVYNTGGYESLETLKLLDGIIDIYMPDFKYTDPESAAKYSGARDYPQVVKEALKEMQRQVGDLTLNEQGVALRGLLVRHLVLPENLAGTKEVVAFLAREVSPRCFINVMAQYYPAYRAREFPPLNRRITPAEYEAAVKLARDAGLRVYRD</sequence>
<keyword evidence="7" id="KW-0456">Lyase</keyword>
<keyword evidence="3 5" id="KW-0408">Iron</keyword>
<keyword evidence="7" id="KW-0670">Pyruvate</keyword>
<dbReference type="Proteomes" id="UP000282654">
    <property type="component" value="Unassembled WGS sequence"/>
</dbReference>
<accession>A0A3N5BML3</accession>
<evidence type="ECO:0000313" key="7">
    <source>
        <dbReference type="EMBL" id="RPF46975.1"/>
    </source>
</evidence>
<dbReference type="EMBL" id="RKRE01000002">
    <property type="protein sequence ID" value="RPF46975.1"/>
    <property type="molecule type" value="Genomic_DNA"/>
</dbReference>
<comment type="cofactor">
    <cofactor evidence="5">
        <name>[4Fe-4S] cluster</name>
        <dbReference type="ChEBI" id="CHEBI:49883"/>
    </cofactor>
    <text evidence="5">Binds 1 [4Fe-4S] cluster. The cluster is coordinated with 3 cysteines and an exchangeable S-adenosyl-L-methionine.</text>
</comment>
<dbReference type="GO" id="GO:0046872">
    <property type="term" value="F:metal ion binding"/>
    <property type="evidence" value="ECO:0007669"/>
    <property type="project" value="UniProtKB-KW"/>
</dbReference>
<evidence type="ECO:0000313" key="8">
    <source>
        <dbReference type="Proteomes" id="UP000282654"/>
    </source>
</evidence>
<keyword evidence="1 5" id="KW-0949">S-adenosyl-L-methionine</keyword>
<proteinExistence type="predicted"/>
<feature type="binding site" evidence="5">
    <location>
        <position position="83"/>
    </location>
    <ligand>
        <name>[4Fe-4S] cluster</name>
        <dbReference type="ChEBI" id="CHEBI:49883"/>
        <note>4Fe-4S-S-AdoMet</note>
    </ligand>
</feature>
<dbReference type="GO" id="GO:0016829">
    <property type="term" value="F:lyase activity"/>
    <property type="evidence" value="ECO:0007669"/>
    <property type="project" value="UniProtKB-KW"/>
</dbReference>
<dbReference type="RefSeq" id="WP_123929558.1">
    <property type="nucleotide sequence ID" value="NZ_RKRE01000002.1"/>
</dbReference>
<dbReference type="SUPFAM" id="SSF102114">
    <property type="entry name" value="Radical SAM enzymes"/>
    <property type="match status" value="1"/>
</dbReference>
<protein>
    <submittedName>
        <fullName evidence="7">Putative pyruvate formate lyase activating enzyme</fullName>
    </submittedName>
</protein>
<dbReference type="PIRSF" id="PIRSF004869">
    <property type="entry name" value="PflX_prd"/>
    <property type="match status" value="1"/>
</dbReference>
<evidence type="ECO:0000256" key="2">
    <source>
        <dbReference type="ARBA" id="ARBA00022723"/>
    </source>
</evidence>